<dbReference type="Proteomes" id="UP001240984">
    <property type="component" value="Unassembled WGS sequence"/>
</dbReference>
<feature type="transmembrane region" description="Helical" evidence="1">
    <location>
        <begin position="293"/>
        <end position="315"/>
    </location>
</feature>
<feature type="signal peptide" evidence="2">
    <location>
        <begin position="1"/>
        <end position="26"/>
    </location>
</feature>
<organism evidence="4 5">
    <name type="scientific">Catenuloplanes nepalensis</name>
    <dbReference type="NCBI Taxonomy" id="587533"/>
    <lineage>
        <taxon>Bacteria</taxon>
        <taxon>Bacillati</taxon>
        <taxon>Actinomycetota</taxon>
        <taxon>Actinomycetes</taxon>
        <taxon>Micromonosporales</taxon>
        <taxon>Micromonosporaceae</taxon>
        <taxon>Catenuloplanes</taxon>
    </lineage>
</organism>
<name>A0ABT9N0P7_9ACTN</name>
<sequence>MKTAALLLASLLASPPLTTTAPALTAAPDPVTWSVAPATEQGGAKRASFGFEADPGRELRDSVVVTNFSGAQVTFKLYANDAVNTPTGGFDLLAGDKKPTDVGAWIRLAEDSVTIPAGGSATVPFTLTVPANGTPGDHTGGIVAALVPAGNGPVTVENRVGTRVYLRVHGALVPQLTVTSLTVRHHGRFNPFAGGDVTAQYTIRNTGNIRLSVGQGADVTSGTGNRLAGADGAAVPELLPGQSLTFDTRLTGVEPLGPITTNVRITPAAVTGDAYAESLSAAQLGTAQRSTGLWAVPWSQIVFLTLLAGLIWMAVEIYRRRRRAHARALADAVEQGRREATEESRIKESL</sequence>
<proteinExistence type="predicted"/>
<gene>
    <name evidence="4" type="ORF">J2S43_005751</name>
</gene>
<keyword evidence="2" id="KW-0732">Signal</keyword>
<evidence type="ECO:0000313" key="4">
    <source>
        <dbReference type="EMBL" id="MDP9797239.1"/>
    </source>
</evidence>
<feature type="chain" id="PRO_5047021377" description="WxL Interacting Protein peptidoglycan binding domain-containing protein" evidence="2">
    <location>
        <begin position="27"/>
        <end position="350"/>
    </location>
</feature>
<evidence type="ECO:0000313" key="5">
    <source>
        <dbReference type="Proteomes" id="UP001240984"/>
    </source>
</evidence>
<keyword evidence="1" id="KW-1133">Transmembrane helix</keyword>
<dbReference type="EMBL" id="JAUSRA010000001">
    <property type="protein sequence ID" value="MDP9797239.1"/>
    <property type="molecule type" value="Genomic_DNA"/>
</dbReference>
<dbReference type="InterPro" id="IPR010317">
    <property type="entry name" value="WxLIP_PGBD"/>
</dbReference>
<keyword evidence="5" id="KW-1185">Reference proteome</keyword>
<evidence type="ECO:0000259" key="3">
    <source>
        <dbReference type="Pfam" id="PF06030"/>
    </source>
</evidence>
<evidence type="ECO:0000256" key="2">
    <source>
        <dbReference type="SAM" id="SignalP"/>
    </source>
</evidence>
<dbReference type="Pfam" id="PF06030">
    <property type="entry name" value="WxLIP_PGBD"/>
    <property type="match status" value="1"/>
</dbReference>
<reference evidence="4 5" key="1">
    <citation type="submission" date="2023-07" db="EMBL/GenBank/DDBJ databases">
        <title>Sequencing the genomes of 1000 actinobacteria strains.</title>
        <authorList>
            <person name="Klenk H.-P."/>
        </authorList>
    </citation>
    <scope>NUCLEOTIDE SEQUENCE [LARGE SCALE GENOMIC DNA]</scope>
    <source>
        <strain evidence="4 5">DSM 44710</strain>
    </source>
</reference>
<evidence type="ECO:0000256" key="1">
    <source>
        <dbReference type="SAM" id="Phobius"/>
    </source>
</evidence>
<keyword evidence="1" id="KW-0472">Membrane</keyword>
<comment type="caution">
    <text evidence="4">The sequence shown here is derived from an EMBL/GenBank/DDBJ whole genome shotgun (WGS) entry which is preliminary data.</text>
</comment>
<accession>A0ABT9N0P7</accession>
<feature type="domain" description="WxL Interacting Protein peptidoglycan binding" evidence="3">
    <location>
        <begin position="40"/>
        <end position="143"/>
    </location>
</feature>
<keyword evidence="1" id="KW-0812">Transmembrane</keyword>
<dbReference type="RefSeq" id="WP_306834422.1">
    <property type="nucleotide sequence ID" value="NZ_JAUSRA010000001.1"/>
</dbReference>
<protein>
    <recommendedName>
        <fullName evidence="3">WxL Interacting Protein peptidoglycan binding domain-containing protein</fullName>
    </recommendedName>
</protein>